<evidence type="ECO:0000313" key="9">
    <source>
        <dbReference type="EMBL" id="ORY33291.1"/>
    </source>
</evidence>
<evidence type="ECO:0000256" key="6">
    <source>
        <dbReference type="ARBA" id="ARBA00023136"/>
    </source>
</evidence>
<keyword evidence="4 7" id="KW-0256">Endoplasmic reticulum</keyword>
<dbReference type="STRING" id="329046.A0A1Y2BEN5"/>
<keyword evidence="10" id="KW-1185">Reference proteome</keyword>
<evidence type="ECO:0000313" key="10">
    <source>
        <dbReference type="Proteomes" id="UP000193642"/>
    </source>
</evidence>
<comment type="subcellular location">
    <subcellularLocation>
        <location evidence="1 7">Endoplasmic reticulum membrane</location>
        <topology evidence="1 7">Multi-pass membrane protein</topology>
    </subcellularLocation>
</comment>
<gene>
    <name evidence="9" type="ORF">BCR33DRAFT_856344</name>
</gene>
<organism evidence="9 10">
    <name type="scientific">Rhizoclosmatium globosum</name>
    <dbReference type="NCBI Taxonomy" id="329046"/>
    <lineage>
        <taxon>Eukaryota</taxon>
        <taxon>Fungi</taxon>
        <taxon>Fungi incertae sedis</taxon>
        <taxon>Chytridiomycota</taxon>
        <taxon>Chytridiomycota incertae sedis</taxon>
        <taxon>Chytridiomycetes</taxon>
        <taxon>Chytridiales</taxon>
        <taxon>Chytriomycetaceae</taxon>
        <taxon>Rhizoclosmatium</taxon>
    </lineage>
</organism>
<evidence type="ECO:0000256" key="7">
    <source>
        <dbReference type="RuleBase" id="RU363059"/>
    </source>
</evidence>
<evidence type="ECO:0000256" key="4">
    <source>
        <dbReference type="ARBA" id="ARBA00022824"/>
    </source>
</evidence>
<keyword evidence="5 7" id="KW-1133">Transmembrane helix</keyword>
<dbReference type="SUPFAM" id="SSF144091">
    <property type="entry name" value="Rhomboid-like"/>
    <property type="match status" value="1"/>
</dbReference>
<sequence length="294" mass="33645">MTPLEEWYYELPIITRSYITLVVAETLACQLDLVQPFQLHFSYDLVFKGHQYWRLFTSFLYFGGLSIDFIFHMFFLVRYSRTLEEGYFRGRTVDFAWMLMLSMAAIVTLTPIASPKPGSIPFLSSPLTFTLIYLWSRKNPQMRMHFFGLFVISAAYLPWVFLGFSLIIHGVWPTGDLIGLLAGHTYYFLDEIWPRGGGAIVGGVRMERPRIVRAPNFIKQLFRVDFVGGRGVGTGVEIVLPTLEAEAVQGEAVIHGATGEYEMWNPNGNNDGGENELRQRPTHNVQNEEEEENH</sequence>
<name>A0A1Y2BEN5_9FUNG</name>
<dbReference type="GO" id="GO:0005789">
    <property type="term" value="C:endoplasmic reticulum membrane"/>
    <property type="evidence" value="ECO:0007669"/>
    <property type="project" value="UniProtKB-SubCell"/>
</dbReference>
<protein>
    <recommendedName>
        <fullName evidence="7">Derlin</fullName>
    </recommendedName>
</protein>
<proteinExistence type="inferred from homology"/>
<evidence type="ECO:0000256" key="1">
    <source>
        <dbReference type="ARBA" id="ARBA00004477"/>
    </source>
</evidence>
<keyword evidence="6 7" id="KW-0472">Membrane</keyword>
<feature type="region of interest" description="Disordered" evidence="8">
    <location>
        <begin position="261"/>
        <end position="294"/>
    </location>
</feature>
<dbReference type="Pfam" id="PF04511">
    <property type="entry name" value="DER1"/>
    <property type="match status" value="1"/>
</dbReference>
<dbReference type="OrthoDB" id="1716531at2759"/>
<evidence type="ECO:0000256" key="3">
    <source>
        <dbReference type="ARBA" id="ARBA00022692"/>
    </source>
</evidence>
<comment type="caution">
    <text evidence="9">The sequence shown here is derived from an EMBL/GenBank/DDBJ whole genome shotgun (WGS) entry which is preliminary data.</text>
</comment>
<dbReference type="EMBL" id="MCGO01000068">
    <property type="protein sequence ID" value="ORY33291.1"/>
    <property type="molecule type" value="Genomic_DNA"/>
</dbReference>
<feature type="transmembrane region" description="Helical" evidence="7">
    <location>
        <begin position="95"/>
        <end position="113"/>
    </location>
</feature>
<comment type="similarity">
    <text evidence="2 7">Belongs to the derlin family.</text>
</comment>
<dbReference type="InterPro" id="IPR007599">
    <property type="entry name" value="DER1"/>
</dbReference>
<dbReference type="InterPro" id="IPR035952">
    <property type="entry name" value="Rhomboid-like_sf"/>
</dbReference>
<evidence type="ECO:0000256" key="2">
    <source>
        <dbReference type="ARBA" id="ARBA00008917"/>
    </source>
</evidence>
<feature type="transmembrane region" description="Helical" evidence="7">
    <location>
        <begin position="147"/>
        <end position="172"/>
    </location>
</feature>
<dbReference type="AlphaFoldDB" id="A0A1Y2BEN5"/>
<dbReference type="GO" id="GO:0006950">
    <property type="term" value="P:response to stress"/>
    <property type="evidence" value="ECO:0007669"/>
    <property type="project" value="UniProtKB-ARBA"/>
</dbReference>
<evidence type="ECO:0000256" key="8">
    <source>
        <dbReference type="SAM" id="MobiDB-lite"/>
    </source>
</evidence>
<feature type="transmembrane region" description="Helical" evidence="7">
    <location>
        <begin position="119"/>
        <end position="135"/>
    </location>
</feature>
<evidence type="ECO:0000256" key="5">
    <source>
        <dbReference type="ARBA" id="ARBA00022989"/>
    </source>
</evidence>
<comment type="function">
    <text evidence="7">May be involved in the degradation of misfolded endoplasmic reticulum (ER) luminal proteins.</text>
</comment>
<dbReference type="Proteomes" id="UP000193642">
    <property type="component" value="Unassembled WGS sequence"/>
</dbReference>
<reference evidence="9 10" key="1">
    <citation type="submission" date="2016-07" db="EMBL/GenBank/DDBJ databases">
        <title>Pervasive Adenine N6-methylation of Active Genes in Fungi.</title>
        <authorList>
            <consortium name="DOE Joint Genome Institute"/>
            <person name="Mondo S.J."/>
            <person name="Dannebaum R.O."/>
            <person name="Kuo R.C."/>
            <person name="Labutti K."/>
            <person name="Haridas S."/>
            <person name="Kuo A."/>
            <person name="Salamov A."/>
            <person name="Ahrendt S.R."/>
            <person name="Lipzen A."/>
            <person name="Sullivan W."/>
            <person name="Andreopoulos W.B."/>
            <person name="Clum A."/>
            <person name="Lindquist E."/>
            <person name="Daum C."/>
            <person name="Ramamoorthy G.K."/>
            <person name="Gryganskyi A."/>
            <person name="Culley D."/>
            <person name="Magnuson J.K."/>
            <person name="James T.Y."/>
            <person name="O'Malley M.A."/>
            <person name="Stajich J.E."/>
            <person name="Spatafora J.W."/>
            <person name="Visel A."/>
            <person name="Grigoriev I.V."/>
        </authorList>
    </citation>
    <scope>NUCLEOTIDE SEQUENCE [LARGE SCALE GENOMIC DNA]</scope>
    <source>
        <strain evidence="9 10">JEL800</strain>
    </source>
</reference>
<keyword evidence="3 7" id="KW-0812">Transmembrane</keyword>
<feature type="transmembrane region" description="Helical" evidence="7">
    <location>
        <begin position="52"/>
        <end position="75"/>
    </location>
</feature>
<accession>A0A1Y2BEN5</accession>
<dbReference type="PANTHER" id="PTHR11009">
    <property type="entry name" value="DER1-LIKE PROTEIN, DERLIN"/>
    <property type="match status" value="1"/>
</dbReference>